<protein>
    <submittedName>
        <fullName evidence="1">Uncharacterized protein</fullName>
    </submittedName>
</protein>
<dbReference type="EMBL" id="CAJJDP010000137">
    <property type="protein sequence ID" value="CAD8205700.1"/>
    <property type="molecule type" value="Genomic_DNA"/>
</dbReference>
<dbReference type="Proteomes" id="UP000683925">
    <property type="component" value="Unassembled WGS sequence"/>
</dbReference>
<gene>
    <name evidence="1" type="ORF">POCTA_138.1.T1360057</name>
</gene>
<name>A0A8S1XWU8_PAROT</name>
<evidence type="ECO:0000313" key="2">
    <source>
        <dbReference type="Proteomes" id="UP000683925"/>
    </source>
</evidence>
<keyword evidence="2" id="KW-1185">Reference proteome</keyword>
<accession>A0A8S1XWU8</accession>
<comment type="caution">
    <text evidence="1">The sequence shown here is derived from an EMBL/GenBank/DDBJ whole genome shotgun (WGS) entry which is preliminary data.</text>
</comment>
<proteinExistence type="predicted"/>
<sequence length="94" mass="10867">MLGRKQTDIFIISVSILGGCVLGDASNDKSIQSRCDSLAHNFLWFWEFDRFVGFVSVLLFKFGKECQMGWVQFGIEEGDNRDVAFKLNMFQMIW</sequence>
<evidence type="ECO:0000313" key="1">
    <source>
        <dbReference type="EMBL" id="CAD8205700.1"/>
    </source>
</evidence>
<dbReference type="PROSITE" id="PS51257">
    <property type="entry name" value="PROKAR_LIPOPROTEIN"/>
    <property type="match status" value="1"/>
</dbReference>
<organism evidence="1 2">
    <name type="scientific">Paramecium octaurelia</name>
    <dbReference type="NCBI Taxonomy" id="43137"/>
    <lineage>
        <taxon>Eukaryota</taxon>
        <taxon>Sar</taxon>
        <taxon>Alveolata</taxon>
        <taxon>Ciliophora</taxon>
        <taxon>Intramacronucleata</taxon>
        <taxon>Oligohymenophorea</taxon>
        <taxon>Peniculida</taxon>
        <taxon>Parameciidae</taxon>
        <taxon>Paramecium</taxon>
    </lineage>
</organism>
<reference evidence="1" key="1">
    <citation type="submission" date="2021-01" db="EMBL/GenBank/DDBJ databases">
        <authorList>
            <consortium name="Genoscope - CEA"/>
            <person name="William W."/>
        </authorList>
    </citation>
    <scope>NUCLEOTIDE SEQUENCE</scope>
</reference>
<dbReference type="AlphaFoldDB" id="A0A8S1XWU8"/>